<sequence>MTRTNREMVQIFLPVVDADAPVGLYFFGRSAAATVTRDFSNSLVTITIMLV</sequence>
<organism evidence="1 2">
    <name type="scientific">Solanum bulbocastanum</name>
    <name type="common">Wild potato</name>
    <dbReference type="NCBI Taxonomy" id="147425"/>
    <lineage>
        <taxon>Eukaryota</taxon>
        <taxon>Viridiplantae</taxon>
        <taxon>Streptophyta</taxon>
        <taxon>Embryophyta</taxon>
        <taxon>Tracheophyta</taxon>
        <taxon>Spermatophyta</taxon>
        <taxon>Magnoliopsida</taxon>
        <taxon>eudicotyledons</taxon>
        <taxon>Gunneridae</taxon>
        <taxon>Pentapetalae</taxon>
        <taxon>asterids</taxon>
        <taxon>lamiids</taxon>
        <taxon>Solanales</taxon>
        <taxon>Solanaceae</taxon>
        <taxon>Solanoideae</taxon>
        <taxon>Solaneae</taxon>
        <taxon>Solanum</taxon>
    </lineage>
</organism>
<name>A0AAN8SUD6_SOLBU</name>
<protein>
    <submittedName>
        <fullName evidence="1">Uncharacterized protein</fullName>
    </submittedName>
</protein>
<dbReference type="Proteomes" id="UP001371456">
    <property type="component" value="Unassembled WGS sequence"/>
</dbReference>
<evidence type="ECO:0000313" key="2">
    <source>
        <dbReference type="Proteomes" id="UP001371456"/>
    </source>
</evidence>
<dbReference type="EMBL" id="JBANQN010000012">
    <property type="protein sequence ID" value="KAK6773281.1"/>
    <property type="molecule type" value="Genomic_DNA"/>
</dbReference>
<gene>
    <name evidence="1" type="ORF">RDI58_028519</name>
</gene>
<dbReference type="AlphaFoldDB" id="A0AAN8SUD6"/>
<keyword evidence="2" id="KW-1185">Reference proteome</keyword>
<reference evidence="1 2" key="1">
    <citation type="submission" date="2024-02" db="EMBL/GenBank/DDBJ databases">
        <title>de novo genome assembly of Solanum bulbocastanum strain 11H21.</title>
        <authorList>
            <person name="Hosaka A.J."/>
        </authorList>
    </citation>
    <scope>NUCLEOTIDE SEQUENCE [LARGE SCALE GENOMIC DNA]</scope>
    <source>
        <tissue evidence="1">Young leaves</tissue>
    </source>
</reference>
<evidence type="ECO:0000313" key="1">
    <source>
        <dbReference type="EMBL" id="KAK6773281.1"/>
    </source>
</evidence>
<accession>A0AAN8SUD6</accession>
<proteinExistence type="predicted"/>
<comment type="caution">
    <text evidence="1">The sequence shown here is derived from an EMBL/GenBank/DDBJ whole genome shotgun (WGS) entry which is preliminary data.</text>
</comment>